<dbReference type="KEGG" id="anf:AQPE_3114"/>
<dbReference type="EMBL" id="AP018694">
    <property type="protein sequence ID" value="BBE18941.1"/>
    <property type="molecule type" value="Genomic_DNA"/>
</dbReference>
<sequence length="48" mass="5642">MNLIDSIQDVILRMYFIRNLNAKSPENKDGFPGIFMVRSIADLFEMNY</sequence>
<evidence type="ECO:0000313" key="2">
    <source>
        <dbReference type="Proteomes" id="UP001193389"/>
    </source>
</evidence>
<organism evidence="1 2">
    <name type="scientific">Aquipluma nitroreducens</name>
    <dbReference type="NCBI Taxonomy" id="2010828"/>
    <lineage>
        <taxon>Bacteria</taxon>
        <taxon>Pseudomonadati</taxon>
        <taxon>Bacteroidota</taxon>
        <taxon>Bacteroidia</taxon>
        <taxon>Marinilabiliales</taxon>
        <taxon>Prolixibacteraceae</taxon>
        <taxon>Aquipluma</taxon>
    </lineage>
</organism>
<dbReference type="Proteomes" id="UP001193389">
    <property type="component" value="Chromosome"/>
</dbReference>
<keyword evidence="2" id="KW-1185">Reference proteome</keyword>
<protein>
    <submittedName>
        <fullName evidence="1">Uncharacterized protein</fullName>
    </submittedName>
</protein>
<reference evidence="1" key="1">
    <citation type="journal article" date="2020" name="Int. J. Syst. Evol. Microbiol.">
        <title>Aquipluma nitroreducens gen. nov. sp. nov., a novel facultatively anaerobic bacterium isolated from a freshwater lake.</title>
        <authorList>
            <person name="Watanabe M."/>
            <person name="Kojima H."/>
            <person name="Fukui M."/>
        </authorList>
    </citation>
    <scope>NUCLEOTIDE SEQUENCE</scope>
    <source>
        <strain evidence="1">MeG22</strain>
    </source>
</reference>
<proteinExistence type="predicted"/>
<dbReference type="AlphaFoldDB" id="A0A5K7SBI8"/>
<accession>A0A5K7SBI8</accession>
<name>A0A5K7SBI8_9BACT</name>
<gene>
    <name evidence="1" type="ORF">AQPE_3114</name>
</gene>
<evidence type="ECO:0000313" key="1">
    <source>
        <dbReference type="EMBL" id="BBE18941.1"/>
    </source>
</evidence>